<dbReference type="InterPro" id="IPR000009">
    <property type="entry name" value="PP2A_PR55"/>
</dbReference>
<dbReference type="Pfam" id="PF00400">
    <property type="entry name" value="WD40"/>
    <property type="match status" value="1"/>
</dbReference>
<proteinExistence type="inferred from homology"/>
<sequence>MKKKLKCCIRLCDVVYIEFRFFHSLELFLFYFMELEYIDSFGDHIPWARQHPGDMINSLAFSSDNKLIASGDSSGRVVIFEIKQPRKYSSTPSVEFQCQIKAHSPSFDYMKSEMSEPQINGIDFIPSMSLNPMFVTCNSNEAKLWRLEKINKIIWQKNDENLPPTEFRLNHVYNPVLINSYHDLKMTYINDIICSHDQHSFITIDSNSLLLWDTERNIDPLILYSNNFKDPVLTACSIPNNHALSFEILIGDDSGMCRMLDMRQQAVKLTPSMYFKTYDFSFQNGVNGCNSISSLAFCQNSYSFVARTFGDLQIWDIRSPHKPLAAKQIQLFDQATMRELARTNALKDKFQTTMLSDGTVVSGLYTTDFVTWNHVDNELFNHRALSTKMIDVPPKPGRDFNHKVTCAASSNNNSLLSIASSGSLYFYQTQIN</sequence>
<dbReference type="AlphaFoldDB" id="A0A1J4J880"/>
<dbReference type="PRINTS" id="PR00600">
    <property type="entry name" value="PP2APR55"/>
</dbReference>
<protein>
    <recommendedName>
        <fullName evidence="4">Serine/threonine-protein phosphatase 2A 55 kDa regulatory subunit B</fullName>
    </recommendedName>
</protein>
<dbReference type="PANTHER" id="PTHR11871">
    <property type="entry name" value="PROTEIN PHOSPHATASE PP2A REGULATORY SUBUNIT B"/>
    <property type="match status" value="1"/>
</dbReference>
<dbReference type="Gene3D" id="2.130.10.10">
    <property type="entry name" value="YVTN repeat-like/Quinoprotein amine dehydrogenase"/>
    <property type="match status" value="2"/>
</dbReference>
<gene>
    <name evidence="5" type="ORF">TRFO_02453</name>
</gene>
<name>A0A1J4J880_9EUKA</name>
<dbReference type="SUPFAM" id="SSF50978">
    <property type="entry name" value="WD40 repeat-like"/>
    <property type="match status" value="1"/>
</dbReference>
<dbReference type="GeneID" id="94825397"/>
<evidence type="ECO:0000313" key="5">
    <source>
        <dbReference type="EMBL" id="OHS93891.1"/>
    </source>
</evidence>
<keyword evidence="2 4" id="KW-0853">WD repeat</keyword>
<evidence type="ECO:0000256" key="4">
    <source>
        <dbReference type="RuleBase" id="RU331113"/>
    </source>
</evidence>
<comment type="similarity">
    <text evidence="1 4">Belongs to the phosphatase 2A regulatory subunit B family.</text>
</comment>
<reference evidence="5" key="1">
    <citation type="submission" date="2016-10" db="EMBL/GenBank/DDBJ databases">
        <authorList>
            <person name="Benchimol M."/>
            <person name="Almeida L.G."/>
            <person name="Vasconcelos A.T."/>
            <person name="Perreira-Neves A."/>
            <person name="Rosa I.A."/>
            <person name="Tasca T."/>
            <person name="Bogo M.R."/>
            <person name="de Souza W."/>
        </authorList>
    </citation>
    <scope>NUCLEOTIDE SEQUENCE [LARGE SCALE GENOMIC DNA]</scope>
    <source>
        <strain evidence="5">K</strain>
    </source>
</reference>
<accession>A0A1J4J880</accession>
<comment type="caution">
    <text evidence="5">The sequence shown here is derived from an EMBL/GenBank/DDBJ whole genome shotgun (WGS) entry which is preliminary data.</text>
</comment>
<dbReference type="OrthoDB" id="6274823at2759"/>
<dbReference type="GO" id="GO:0000159">
    <property type="term" value="C:protein phosphatase type 2A complex"/>
    <property type="evidence" value="ECO:0007669"/>
    <property type="project" value="UniProtKB-UniRule"/>
</dbReference>
<evidence type="ECO:0000256" key="1">
    <source>
        <dbReference type="ARBA" id="ARBA00008259"/>
    </source>
</evidence>
<dbReference type="RefSeq" id="XP_068347028.1">
    <property type="nucleotide sequence ID" value="XM_068490693.1"/>
</dbReference>
<evidence type="ECO:0000313" key="6">
    <source>
        <dbReference type="Proteomes" id="UP000179807"/>
    </source>
</evidence>
<dbReference type="VEuPathDB" id="TrichDB:TRFO_02453"/>
<dbReference type="InterPro" id="IPR001680">
    <property type="entry name" value="WD40_rpt"/>
</dbReference>
<dbReference type="InterPro" id="IPR015943">
    <property type="entry name" value="WD40/YVTN_repeat-like_dom_sf"/>
</dbReference>
<evidence type="ECO:0000256" key="2">
    <source>
        <dbReference type="ARBA" id="ARBA00022574"/>
    </source>
</evidence>
<dbReference type="GO" id="GO:0019888">
    <property type="term" value="F:protein phosphatase regulator activity"/>
    <property type="evidence" value="ECO:0007669"/>
    <property type="project" value="InterPro"/>
</dbReference>
<keyword evidence="3 4" id="KW-0677">Repeat</keyword>
<dbReference type="EMBL" id="MLAK01001370">
    <property type="protein sequence ID" value="OHS93891.1"/>
    <property type="molecule type" value="Genomic_DNA"/>
</dbReference>
<dbReference type="SMART" id="SM00320">
    <property type="entry name" value="WD40"/>
    <property type="match status" value="3"/>
</dbReference>
<organism evidence="5 6">
    <name type="scientific">Tritrichomonas foetus</name>
    <dbReference type="NCBI Taxonomy" id="1144522"/>
    <lineage>
        <taxon>Eukaryota</taxon>
        <taxon>Metamonada</taxon>
        <taxon>Parabasalia</taxon>
        <taxon>Tritrichomonadida</taxon>
        <taxon>Tritrichomonadidae</taxon>
        <taxon>Tritrichomonas</taxon>
    </lineage>
</organism>
<evidence type="ECO:0000256" key="3">
    <source>
        <dbReference type="ARBA" id="ARBA00022737"/>
    </source>
</evidence>
<dbReference type="Proteomes" id="UP000179807">
    <property type="component" value="Unassembled WGS sequence"/>
</dbReference>
<keyword evidence="6" id="KW-1185">Reference proteome</keyword>
<dbReference type="InterPro" id="IPR036322">
    <property type="entry name" value="WD40_repeat_dom_sf"/>
</dbReference>